<evidence type="ECO:0000259" key="5">
    <source>
        <dbReference type="PROSITE" id="PS50199"/>
    </source>
</evidence>
<dbReference type="PROSITE" id="PS01358">
    <property type="entry name" value="ZF_RANBP2_1"/>
    <property type="match status" value="3"/>
</dbReference>
<evidence type="ECO:0000256" key="3">
    <source>
        <dbReference type="ARBA" id="ARBA00022833"/>
    </source>
</evidence>
<dbReference type="GO" id="GO:0008270">
    <property type="term" value="F:zinc ion binding"/>
    <property type="evidence" value="ECO:0007669"/>
    <property type="project" value="UniProtKB-KW"/>
</dbReference>
<dbReference type="SMART" id="SM00547">
    <property type="entry name" value="ZnF_RBZ"/>
    <property type="match status" value="3"/>
</dbReference>
<reference evidence="6" key="1">
    <citation type="submission" date="2015-07" db="EMBL/GenBank/DDBJ databases">
        <title>Transcriptome Assembly of Anthurium amnicola.</title>
        <authorList>
            <person name="Suzuki J."/>
        </authorList>
    </citation>
    <scope>NUCLEOTIDE SEQUENCE</scope>
</reference>
<organism evidence="6">
    <name type="scientific">Anthurium amnicola</name>
    <dbReference type="NCBI Taxonomy" id="1678845"/>
    <lineage>
        <taxon>Eukaryota</taxon>
        <taxon>Viridiplantae</taxon>
        <taxon>Streptophyta</taxon>
        <taxon>Embryophyta</taxon>
        <taxon>Tracheophyta</taxon>
        <taxon>Spermatophyta</taxon>
        <taxon>Magnoliopsida</taxon>
        <taxon>Liliopsida</taxon>
        <taxon>Araceae</taxon>
        <taxon>Pothoideae</taxon>
        <taxon>Potheae</taxon>
        <taxon>Anthurium</taxon>
    </lineage>
</organism>
<keyword evidence="3" id="KW-0862">Zinc</keyword>
<sequence length="145" mass="15790">MNRKPGDWNCRCCQYHNFSRRDVCQKCGEPRSGEYGGVVSLGGGSAGGADVRPGDWYCSSCSYHNFANRANCLKCSAFRDDSATGFDGGDAPRIRGYAFSGGGAVRVPWKTGDWICTMSGCNVHNYASRMECYKCHAPRESGTEV</sequence>
<name>A0A1D1ZJC4_9ARAE</name>
<evidence type="ECO:0000256" key="4">
    <source>
        <dbReference type="PROSITE-ProRule" id="PRU00322"/>
    </source>
</evidence>
<feature type="domain" description="RanBP2-type" evidence="5">
    <location>
        <begin position="110"/>
        <end position="141"/>
    </location>
</feature>
<dbReference type="GO" id="GO:0005737">
    <property type="term" value="C:cytoplasm"/>
    <property type="evidence" value="ECO:0007669"/>
    <property type="project" value="TreeGrafter"/>
</dbReference>
<evidence type="ECO:0000313" key="6">
    <source>
        <dbReference type="EMBL" id="JAT66947.1"/>
    </source>
</evidence>
<dbReference type="GO" id="GO:0003729">
    <property type="term" value="F:mRNA binding"/>
    <property type="evidence" value="ECO:0007669"/>
    <property type="project" value="TreeGrafter"/>
</dbReference>
<dbReference type="PANTHER" id="PTHR23111:SF75">
    <property type="entry name" value="OS06G0141200 PROTEIN"/>
    <property type="match status" value="1"/>
</dbReference>
<feature type="domain" description="RanBP2-type" evidence="5">
    <location>
        <begin position="4"/>
        <end position="33"/>
    </location>
</feature>
<dbReference type="Gene3D" id="4.10.1060.10">
    <property type="entry name" value="Zinc finger, RanBP2-type"/>
    <property type="match status" value="3"/>
</dbReference>
<dbReference type="SUPFAM" id="SSF90209">
    <property type="entry name" value="Ran binding protein zinc finger-like"/>
    <property type="match status" value="3"/>
</dbReference>
<evidence type="ECO:0000256" key="2">
    <source>
        <dbReference type="ARBA" id="ARBA00022771"/>
    </source>
</evidence>
<keyword evidence="2 4" id="KW-0863">Zinc-finger</keyword>
<proteinExistence type="predicted"/>
<accession>A0A1D1ZJC4</accession>
<dbReference type="InterPro" id="IPR036443">
    <property type="entry name" value="Znf_RanBP2_sf"/>
</dbReference>
<feature type="domain" description="RanBP2-type" evidence="5">
    <location>
        <begin position="52"/>
        <end position="81"/>
    </location>
</feature>
<gene>
    <name evidence="6" type="primary">SPAC17H9.04c_6</name>
    <name evidence="6" type="ORF">g.23076</name>
</gene>
<dbReference type="EMBL" id="GDJX01000989">
    <property type="protein sequence ID" value="JAT66947.1"/>
    <property type="molecule type" value="Transcribed_RNA"/>
</dbReference>
<dbReference type="PROSITE" id="PS50199">
    <property type="entry name" value="ZF_RANBP2_2"/>
    <property type="match status" value="3"/>
</dbReference>
<dbReference type="AlphaFoldDB" id="A0A1D1ZJC4"/>
<dbReference type="Pfam" id="PF00641">
    <property type="entry name" value="Zn_ribbon_RanBP"/>
    <property type="match status" value="3"/>
</dbReference>
<evidence type="ECO:0000256" key="1">
    <source>
        <dbReference type="ARBA" id="ARBA00022723"/>
    </source>
</evidence>
<protein>
    <submittedName>
        <fullName evidence="6">Putative RNA-binding protein C17H9.04c</fullName>
    </submittedName>
</protein>
<dbReference type="PANTHER" id="PTHR23111">
    <property type="entry name" value="ZINC FINGER PROTEIN"/>
    <property type="match status" value="1"/>
</dbReference>
<keyword evidence="1" id="KW-0479">Metal-binding</keyword>
<dbReference type="InterPro" id="IPR001876">
    <property type="entry name" value="Znf_RanBP2"/>
</dbReference>